<evidence type="ECO:0000256" key="2">
    <source>
        <dbReference type="ARBA" id="ARBA00023315"/>
    </source>
</evidence>
<dbReference type="PANTHER" id="PTHR36837:SF5">
    <property type="entry name" value="POLY-3-HYDROXYBUTYRATE SYNTHASE"/>
    <property type="match status" value="1"/>
</dbReference>
<evidence type="ECO:0000259" key="3">
    <source>
        <dbReference type="Pfam" id="PF07167"/>
    </source>
</evidence>
<reference evidence="4" key="1">
    <citation type="journal article" date="2014" name="Int. J. Syst. Evol. Microbiol.">
        <title>Complete genome sequence of Corynebacterium casei LMG S-19264T (=DSM 44701T), isolated from a smear-ripened cheese.</title>
        <authorList>
            <consortium name="US DOE Joint Genome Institute (JGI-PGF)"/>
            <person name="Walter F."/>
            <person name="Albersmeier A."/>
            <person name="Kalinowski J."/>
            <person name="Ruckert C."/>
        </authorList>
    </citation>
    <scope>NUCLEOTIDE SEQUENCE</scope>
    <source>
        <strain evidence="4">KCTC 32255</strain>
    </source>
</reference>
<evidence type="ECO:0000313" key="5">
    <source>
        <dbReference type="Proteomes" id="UP000648075"/>
    </source>
</evidence>
<dbReference type="GO" id="GO:0016746">
    <property type="term" value="F:acyltransferase activity"/>
    <property type="evidence" value="ECO:0007669"/>
    <property type="project" value="UniProtKB-KW"/>
</dbReference>
<dbReference type="SUPFAM" id="SSF53474">
    <property type="entry name" value="alpha/beta-Hydrolases"/>
    <property type="match status" value="1"/>
</dbReference>
<protein>
    <submittedName>
        <fullName evidence="4">Class I poly(R)-hydroxyalkanoic acid synthase</fullName>
    </submittedName>
</protein>
<dbReference type="PANTHER" id="PTHR36837">
    <property type="entry name" value="POLY(3-HYDROXYALKANOATE) POLYMERASE SUBUNIT PHAC"/>
    <property type="match status" value="1"/>
</dbReference>
<dbReference type="Gene3D" id="3.40.50.1820">
    <property type="entry name" value="alpha/beta hydrolase"/>
    <property type="match status" value="1"/>
</dbReference>
<dbReference type="RefSeq" id="WP_189620622.1">
    <property type="nucleotide sequence ID" value="NZ_BMZA01000004.1"/>
</dbReference>
<reference evidence="4" key="2">
    <citation type="submission" date="2020-09" db="EMBL/GenBank/DDBJ databases">
        <authorList>
            <person name="Sun Q."/>
            <person name="Kim S."/>
        </authorList>
    </citation>
    <scope>NUCLEOTIDE SEQUENCE</scope>
    <source>
        <strain evidence="4">KCTC 32255</strain>
    </source>
</reference>
<evidence type="ECO:0000313" key="4">
    <source>
        <dbReference type="EMBL" id="GGZ01569.1"/>
    </source>
</evidence>
<comment type="caution">
    <text evidence="4">The sequence shown here is derived from an EMBL/GenBank/DDBJ whole genome shotgun (WGS) entry which is preliminary data.</text>
</comment>
<keyword evidence="5" id="KW-1185">Reference proteome</keyword>
<dbReference type="Proteomes" id="UP000648075">
    <property type="component" value="Unassembled WGS sequence"/>
</dbReference>
<dbReference type="InterPro" id="IPR051321">
    <property type="entry name" value="PHA/PHB_synthase"/>
</dbReference>
<dbReference type="InterPro" id="IPR029058">
    <property type="entry name" value="AB_hydrolase_fold"/>
</dbReference>
<gene>
    <name evidence="4" type="ORF">GCM10011614_15560</name>
</gene>
<name>A0A918UFR7_9SPHN</name>
<dbReference type="EMBL" id="BMZA01000004">
    <property type="protein sequence ID" value="GGZ01569.1"/>
    <property type="molecule type" value="Genomic_DNA"/>
</dbReference>
<dbReference type="InterPro" id="IPR010941">
    <property type="entry name" value="PhaC_N"/>
</dbReference>
<proteinExistence type="predicted"/>
<organism evidence="4 5">
    <name type="scientific">Novosphingobium colocasiae</name>
    <dbReference type="NCBI Taxonomy" id="1256513"/>
    <lineage>
        <taxon>Bacteria</taxon>
        <taxon>Pseudomonadati</taxon>
        <taxon>Pseudomonadota</taxon>
        <taxon>Alphaproteobacteria</taxon>
        <taxon>Sphingomonadales</taxon>
        <taxon>Sphingomonadaceae</taxon>
        <taxon>Novosphingobium</taxon>
    </lineage>
</organism>
<keyword evidence="2" id="KW-0012">Acyltransferase</keyword>
<accession>A0A918UFR7</accession>
<evidence type="ECO:0000256" key="1">
    <source>
        <dbReference type="ARBA" id="ARBA00022679"/>
    </source>
</evidence>
<feature type="domain" description="Poly-beta-hydroxybutyrate polymerase N-terminal" evidence="3">
    <location>
        <begin position="102"/>
        <end position="272"/>
    </location>
</feature>
<dbReference type="Pfam" id="PF07167">
    <property type="entry name" value="PhaC_N"/>
    <property type="match status" value="1"/>
</dbReference>
<keyword evidence="1" id="KW-0808">Transferase</keyword>
<dbReference type="AlphaFoldDB" id="A0A918UFR7"/>
<sequence>MTKPPKMPNPQASIDYLTDACAKLSGAMQHFLQNPPSLSMATSYDTSAVLAAMTDVMTGVMAQPQRLIETQMKAFDEWSRMWQDMWTPGLAAKPAVAPERGDRRFSDADWESSPFFRSLKDSHLLAARHLREFVQSSTEEDKSKRAMAELIVEQYLNAVSPTNFILTNPQVMRRTIDTCGANLIAGFANMLEDLATGRGIVQRRTDDGAFRLGENLACTPGGVVFQNHLMQINQYTATTASVRARPLLYVPPLVNKYYMIDLQPASSLVKWLVDQGHTVFVVSWVDPDESHRDCGVEDYVGTGVIEAIEQVRKVTGSDAVDLFGFCMGGTLLSMATAVLAARGELDKVGSATLIGALVDFTDMMEWSAFVNDAHVDALDVHIGDKGYIAKDELQRLFSMMRANDLIWSSYISHYLLDKEAPPSDLLFWFEDGSHIPEAFLRTYNRKLLLEDKLREPGAVTLLGEHLDLTQITVPVTIIGLKDDHVSSWKSVFRGRQYFGGEPIYILGGSGHNAGVINHPSRKKHGFWTNADKTTDADAWFAGAQKHEGSWWPHWSDWLYANDPGEEVPARKLGGGKLKVLEKAPGSYVLGA</sequence>
<dbReference type="GO" id="GO:0042619">
    <property type="term" value="P:poly-hydroxybutyrate biosynthetic process"/>
    <property type="evidence" value="ECO:0007669"/>
    <property type="project" value="InterPro"/>
</dbReference>